<dbReference type="Proteomes" id="UP000326757">
    <property type="component" value="Unassembled WGS sequence"/>
</dbReference>
<sequence>MELHGMVNVEESTKKPTDYPISLVVSPQLEASGATEVWDDEEGNEHHSNRMTPIYERHLSWLPAYVWVYLPKPGAPENEDPAGQSKHFPPRVEESSEIPVERLLKTFDRVPLLELLMPYLDTLADEIRPVIEALREEIRQLESKCKEKESNVLSWKDRAEKLQMERVKFKGKYSEAVQSLGIAPPKLIDINLSAEFRTMQAKYQMEIDSLQRQKNEMAQEIKHLKS</sequence>
<keyword evidence="3" id="KW-1185">Reference proteome</keyword>
<dbReference type="EMBL" id="VIGI01000008">
    <property type="protein sequence ID" value="KAB8296730.1"/>
    <property type="molecule type" value="Genomic_DNA"/>
</dbReference>
<proteinExistence type="predicted"/>
<organism evidence="2 3">
    <name type="scientific">Monilinia laxa</name>
    <name type="common">Brown rot fungus</name>
    <name type="synonym">Sclerotinia laxa</name>
    <dbReference type="NCBI Taxonomy" id="61186"/>
    <lineage>
        <taxon>Eukaryota</taxon>
        <taxon>Fungi</taxon>
        <taxon>Dikarya</taxon>
        <taxon>Ascomycota</taxon>
        <taxon>Pezizomycotina</taxon>
        <taxon>Leotiomycetes</taxon>
        <taxon>Helotiales</taxon>
        <taxon>Sclerotiniaceae</taxon>
        <taxon>Monilinia</taxon>
    </lineage>
</organism>
<keyword evidence="1" id="KW-0175">Coiled coil</keyword>
<evidence type="ECO:0000256" key="1">
    <source>
        <dbReference type="SAM" id="Coils"/>
    </source>
</evidence>
<evidence type="ECO:0000313" key="3">
    <source>
        <dbReference type="Proteomes" id="UP000326757"/>
    </source>
</evidence>
<feature type="coiled-coil region" evidence="1">
    <location>
        <begin position="131"/>
        <end position="165"/>
    </location>
</feature>
<dbReference type="OrthoDB" id="3548416at2759"/>
<dbReference type="AlphaFoldDB" id="A0A5N6K322"/>
<protein>
    <submittedName>
        <fullName evidence="2">Uncharacterized protein</fullName>
    </submittedName>
</protein>
<name>A0A5N6K322_MONLA</name>
<evidence type="ECO:0000313" key="2">
    <source>
        <dbReference type="EMBL" id="KAB8296730.1"/>
    </source>
</evidence>
<comment type="caution">
    <text evidence="2">The sequence shown here is derived from an EMBL/GenBank/DDBJ whole genome shotgun (WGS) entry which is preliminary data.</text>
</comment>
<gene>
    <name evidence="2" type="ORF">EYC80_002150</name>
</gene>
<accession>A0A5N6K322</accession>
<reference evidence="2 3" key="1">
    <citation type="submission" date="2019-06" db="EMBL/GenBank/DDBJ databases">
        <title>Genome Sequence of the Brown Rot Fungal Pathogen Monilinia laxa.</title>
        <authorList>
            <person name="De Miccolis Angelini R.M."/>
            <person name="Landi L."/>
            <person name="Abate D."/>
            <person name="Pollastro S."/>
            <person name="Romanazzi G."/>
            <person name="Faretra F."/>
        </authorList>
    </citation>
    <scope>NUCLEOTIDE SEQUENCE [LARGE SCALE GENOMIC DNA]</scope>
    <source>
        <strain evidence="2 3">Mlax316</strain>
    </source>
</reference>